<sequence length="501" mass="55079">MSLVTSLGVPEHQIYGTFDQYSPSSRQAVKKYREYLVHTFGQGNPQNPQSLKWNGGADVCNTGKTGDDVLESPAGDWTVQEIMITCPHGFGYPTKGTILDWGDHKTLPLGVSAQEYLRARLKPEEDVTHRSSDDAAKEWHRHEIMVEFPGSFVTVGGPAVQAVQGAHGAHPLALPSPVPTSVPTATDPTMLQVGQASNKENLVSTFTTYTKALIAYMLLGEHFIDLMKRPALEEEATAVALFSTAQQDLNQALKKTIRSLEHFTRLASKTNYYAAVVKGPSFPLAQLQTMIISGKGLQRPVPGVSASWTDSTKYTQHFNDLTHIVQQAAETHKVGDGNSNNADANAAYYALMLSVNDLRRYILNIVQATHFHRERRDIKRELSLKHKFNAEAINSIPLLEAHQQNSPAGAHSVQASDVDKLTPEGIRVKEAMESNTESDSALLKAMLAANDNDHAAVFNALGIHDSVNVKKLTEEWESTGADPEFRERLHGILLDISENEE</sequence>
<name>A0A6C0BZJ0_9ZZZZ</name>
<accession>A0A6C0BZJ0</accession>
<organism evidence="1">
    <name type="scientific">viral metagenome</name>
    <dbReference type="NCBI Taxonomy" id="1070528"/>
    <lineage>
        <taxon>unclassified sequences</taxon>
        <taxon>metagenomes</taxon>
        <taxon>organismal metagenomes</taxon>
    </lineage>
</organism>
<dbReference type="EMBL" id="MN739303">
    <property type="protein sequence ID" value="QHS97757.1"/>
    <property type="molecule type" value="Genomic_DNA"/>
</dbReference>
<protein>
    <submittedName>
        <fullName evidence="1">Uncharacterized protein</fullName>
    </submittedName>
</protein>
<reference evidence="1" key="1">
    <citation type="journal article" date="2020" name="Nature">
        <title>Giant virus diversity and host interactions through global metagenomics.</title>
        <authorList>
            <person name="Schulz F."/>
            <person name="Roux S."/>
            <person name="Paez-Espino D."/>
            <person name="Jungbluth S."/>
            <person name="Walsh D.A."/>
            <person name="Denef V.J."/>
            <person name="McMahon K.D."/>
            <person name="Konstantinidis K.T."/>
            <person name="Eloe-Fadrosh E.A."/>
            <person name="Kyrpides N.C."/>
            <person name="Woyke T."/>
        </authorList>
    </citation>
    <scope>NUCLEOTIDE SEQUENCE</scope>
    <source>
        <strain evidence="1">GVMAG-M-3300020182-33</strain>
    </source>
</reference>
<dbReference type="AlphaFoldDB" id="A0A6C0BZJ0"/>
<proteinExistence type="predicted"/>
<evidence type="ECO:0000313" key="1">
    <source>
        <dbReference type="EMBL" id="QHS97757.1"/>
    </source>
</evidence>